<evidence type="ECO:0000313" key="3">
    <source>
        <dbReference type="EMBL" id="PCJ23364.1"/>
    </source>
</evidence>
<feature type="signal peptide" evidence="1">
    <location>
        <begin position="1"/>
        <end position="24"/>
    </location>
</feature>
<dbReference type="PANTHER" id="PTHR38599:SF1">
    <property type="entry name" value="CUPIN DOMAIN PROTEIN (AFU_ORTHOLOGUE AFUA_3G13620)"/>
    <property type="match status" value="1"/>
</dbReference>
<dbReference type="Proteomes" id="UP000218327">
    <property type="component" value="Unassembled WGS sequence"/>
</dbReference>
<dbReference type="SUPFAM" id="SSF51182">
    <property type="entry name" value="RmlC-like cupins"/>
    <property type="match status" value="1"/>
</dbReference>
<dbReference type="CDD" id="cd02234">
    <property type="entry name" value="cupin_BLR7677-like"/>
    <property type="match status" value="1"/>
</dbReference>
<feature type="domain" description="Cupin type-2" evidence="2">
    <location>
        <begin position="49"/>
        <end position="116"/>
    </location>
</feature>
<dbReference type="PANTHER" id="PTHR38599">
    <property type="entry name" value="CUPIN DOMAIN PROTEIN (AFU_ORTHOLOGUE AFUA_3G13620)"/>
    <property type="match status" value="1"/>
</dbReference>
<dbReference type="InterPro" id="IPR013096">
    <property type="entry name" value="Cupin_2"/>
</dbReference>
<keyword evidence="1" id="KW-0732">Signal</keyword>
<name>A0A2A5AVN0_9GAMM</name>
<accession>A0A2A5AVN0</accession>
<evidence type="ECO:0000256" key="1">
    <source>
        <dbReference type="SAM" id="SignalP"/>
    </source>
</evidence>
<feature type="chain" id="PRO_5013377371" evidence="1">
    <location>
        <begin position="25"/>
        <end position="132"/>
    </location>
</feature>
<evidence type="ECO:0000313" key="4">
    <source>
        <dbReference type="Proteomes" id="UP000218327"/>
    </source>
</evidence>
<dbReference type="AlphaFoldDB" id="A0A2A5AVN0"/>
<comment type="caution">
    <text evidence="3">The sequence shown here is derived from an EMBL/GenBank/DDBJ whole genome shotgun (WGS) entry which is preliminary data.</text>
</comment>
<dbReference type="Pfam" id="PF07883">
    <property type="entry name" value="Cupin_2"/>
    <property type="match status" value="1"/>
</dbReference>
<dbReference type="InterPro" id="IPR014710">
    <property type="entry name" value="RmlC-like_jellyroll"/>
</dbReference>
<gene>
    <name evidence="3" type="ORF">COA96_11955</name>
</gene>
<proteinExistence type="predicted"/>
<evidence type="ECO:0000259" key="2">
    <source>
        <dbReference type="Pfam" id="PF07883"/>
    </source>
</evidence>
<reference evidence="4" key="1">
    <citation type="submission" date="2017-08" db="EMBL/GenBank/DDBJ databases">
        <title>A dynamic microbial community with high functional redundancy inhabits the cold, oxic subseafloor aquifer.</title>
        <authorList>
            <person name="Tully B.J."/>
            <person name="Wheat C.G."/>
            <person name="Glazer B.T."/>
            <person name="Huber J.A."/>
        </authorList>
    </citation>
    <scope>NUCLEOTIDE SEQUENCE [LARGE SCALE GENOMIC DNA]</scope>
</reference>
<protein>
    <submittedName>
        <fullName evidence="3">Cupin</fullName>
    </submittedName>
</protein>
<dbReference type="EMBL" id="NVVJ01000040">
    <property type="protein sequence ID" value="PCJ23364.1"/>
    <property type="molecule type" value="Genomic_DNA"/>
</dbReference>
<organism evidence="3 4">
    <name type="scientific">SAR86 cluster bacterium</name>
    <dbReference type="NCBI Taxonomy" id="2030880"/>
    <lineage>
        <taxon>Bacteria</taxon>
        <taxon>Pseudomonadati</taxon>
        <taxon>Pseudomonadota</taxon>
        <taxon>Gammaproteobacteria</taxon>
        <taxon>SAR86 cluster</taxon>
    </lineage>
</organism>
<dbReference type="InterPro" id="IPR011051">
    <property type="entry name" value="RmlC_Cupin_sf"/>
</dbReference>
<dbReference type="Gene3D" id="2.60.120.10">
    <property type="entry name" value="Jelly Rolls"/>
    <property type="match status" value="1"/>
</dbReference>
<sequence length="132" mass="14314">MKFIRLNLLSVLGLYILSAGLLHAAENNDDTILPLPAVLEGKEMRITTIVLAPGQESSPHRHNAHVYVYVIEGQVEMQVRGGPLMLLGPGEMFQEVPTDIHQVSRNPSSTKSATIVVHMLKSVGVPVTVPAD</sequence>